<accession>X0GRN7</accession>
<protein>
    <submittedName>
        <fullName evidence="1">Uncharacterized protein</fullName>
    </submittedName>
</protein>
<sequence>MLVSKVRERDLVGNRVPQEMTVAEARLEELSNKTVQQALRWLDDGFRGREIHV</sequence>
<gene>
    <name evidence="1" type="ORF">FOPG_17799</name>
</gene>
<dbReference type="HOGENOM" id="CLU_3068766_0_0_1"/>
<dbReference type="EMBL" id="JH659073">
    <property type="protein sequence ID" value="EXL66003.1"/>
    <property type="molecule type" value="Genomic_DNA"/>
</dbReference>
<dbReference type="Proteomes" id="UP000030676">
    <property type="component" value="Unassembled WGS sequence"/>
</dbReference>
<proteinExistence type="predicted"/>
<evidence type="ECO:0000313" key="1">
    <source>
        <dbReference type="EMBL" id="EXL66003.1"/>
    </source>
</evidence>
<dbReference type="OrthoDB" id="5104226at2759"/>
<dbReference type="AlphaFoldDB" id="X0GRN7"/>
<reference evidence="1" key="1">
    <citation type="submission" date="2011-11" db="EMBL/GenBank/DDBJ databases">
        <title>The Genome Sequence of Fusarium oxysporum PHW808.</title>
        <authorList>
            <consortium name="The Broad Institute Genome Sequencing Platform"/>
            <person name="Ma L.-J."/>
            <person name="Gale L.R."/>
            <person name="Schwartz D.C."/>
            <person name="Zhou S."/>
            <person name="Corby-Kistler H."/>
            <person name="Young S.K."/>
            <person name="Zeng Q."/>
            <person name="Gargeya S."/>
            <person name="Fitzgerald M."/>
            <person name="Haas B."/>
            <person name="Abouelleil A."/>
            <person name="Alvarado L."/>
            <person name="Arachchi H.M."/>
            <person name="Berlin A."/>
            <person name="Brown A."/>
            <person name="Chapman S.B."/>
            <person name="Chen Z."/>
            <person name="Dunbar C."/>
            <person name="Freedman E."/>
            <person name="Gearin G."/>
            <person name="Goldberg J."/>
            <person name="Griggs A."/>
            <person name="Gujja S."/>
            <person name="Heiman D."/>
            <person name="Howarth C."/>
            <person name="Larson L."/>
            <person name="Lui A."/>
            <person name="MacDonald P.J.P."/>
            <person name="Montmayeur A."/>
            <person name="Murphy C."/>
            <person name="Neiman D."/>
            <person name="Pearson M."/>
            <person name="Priest M."/>
            <person name="Roberts A."/>
            <person name="Saif S."/>
            <person name="Shea T."/>
            <person name="Shenoy N."/>
            <person name="Sisk P."/>
            <person name="Stolte C."/>
            <person name="Sykes S."/>
            <person name="Wortman J."/>
            <person name="Nusbaum C."/>
            <person name="Birren B."/>
        </authorList>
    </citation>
    <scope>NUCLEOTIDE SEQUENCE [LARGE SCALE GENOMIC DNA]</scope>
    <source>
        <strain evidence="1">54008</strain>
    </source>
</reference>
<reference evidence="1" key="2">
    <citation type="submission" date="2012-05" db="EMBL/GenBank/DDBJ databases">
        <title>The Genome Annotation of Fusarium oxysporum PHW808.</title>
        <authorList>
            <consortium name="The Broad Institute Genomics Platform"/>
            <person name="Ma L.-J."/>
            <person name="Corby-Kistler H."/>
            <person name="Broz K."/>
            <person name="Gale L.R."/>
            <person name="Jonkers W."/>
            <person name="O'Donnell K."/>
            <person name="Ploetz R."/>
            <person name="Steinberg C."/>
            <person name="Schwartz D.C."/>
            <person name="VanEtten H."/>
            <person name="Zhou S."/>
            <person name="Young S.K."/>
            <person name="Zeng Q."/>
            <person name="Gargeya S."/>
            <person name="Fitzgerald M."/>
            <person name="Abouelleil A."/>
            <person name="Alvarado L."/>
            <person name="Chapman S.B."/>
            <person name="Gainer-Dewar J."/>
            <person name="Goldberg J."/>
            <person name="Griggs A."/>
            <person name="Gujja S."/>
            <person name="Hansen M."/>
            <person name="Howarth C."/>
            <person name="Imamovic A."/>
            <person name="Ireland A."/>
            <person name="Larimer J."/>
            <person name="McCowan C."/>
            <person name="Murphy C."/>
            <person name="Pearson M."/>
            <person name="Poon T.W."/>
            <person name="Priest M."/>
            <person name="Roberts A."/>
            <person name="Saif S."/>
            <person name="Shea T."/>
            <person name="Sykes S."/>
            <person name="Wortman J."/>
            <person name="Nusbaum C."/>
            <person name="Birren B."/>
        </authorList>
    </citation>
    <scope>NUCLEOTIDE SEQUENCE</scope>
    <source>
        <strain evidence="1">54008</strain>
    </source>
</reference>
<organism evidence="1">
    <name type="scientific">Fusarium oxysporum f. sp. conglutinans race 2 54008</name>
    <dbReference type="NCBI Taxonomy" id="1089457"/>
    <lineage>
        <taxon>Eukaryota</taxon>
        <taxon>Fungi</taxon>
        <taxon>Dikarya</taxon>
        <taxon>Ascomycota</taxon>
        <taxon>Pezizomycotina</taxon>
        <taxon>Sordariomycetes</taxon>
        <taxon>Hypocreomycetidae</taxon>
        <taxon>Hypocreales</taxon>
        <taxon>Nectriaceae</taxon>
        <taxon>Fusarium</taxon>
        <taxon>Fusarium oxysporum species complex</taxon>
    </lineage>
</organism>
<name>X0GRN7_FUSOX</name>